<proteinExistence type="predicted"/>
<sequence length="95" mass="9403">MRPTLFARSLAVFHPTSSLFQAQRGGAAAISQANVSASGVSSGSAPDVNATVSGSINNSASSAKEAATDGNANAAAGGNKTDGITFVLEKELVHL</sequence>
<keyword evidence="3" id="KW-1185">Reference proteome</keyword>
<protein>
    <submittedName>
        <fullName evidence="2">Uncharacterized protein</fullName>
    </submittedName>
</protein>
<name>A0AAD5T0E8_9FUNG</name>
<gene>
    <name evidence="2" type="ORF">HK100_000801</name>
</gene>
<evidence type="ECO:0000313" key="3">
    <source>
        <dbReference type="Proteomes" id="UP001211907"/>
    </source>
</evidence>
<organism evidence="2 3">
    <name type="scientific">Physocladia obscura</name>
    <dbReference type="NCBI Taxonomy" id="109957"/>
    <lineage>
        <taxon>Eukaryota</taxon>
        <taxon>Fungi</taxon>
        <taxon>Fungi incertae sedis</taxon>
        <taxon>Chytridiomycota</taxon>
        <taxon>Chytridiomycota incertae sedis</taxon>
        <taxon>Chytridiomycetes</taxon>
        <taxon>Chytridiales</taxon>
        <taxon>Chytriomycetaceae</taxon>
        <taxon>Physocladia</taxon>
    </lineage>
</organism>
<evidence type="ECO:0000313" key="2">
    <source>
        <dbReference type="EMBL" id="KAJ3117544.1"/>
    </source>
</evidence>
<feature type="compositionally biased region" description="Polar residues" evidence="1">
    <location>
        <begin position="51"/>
        <end position="62"/>
    </location>
</feature>
<comment type="caution">
    <text evidence="2">The sequence shown here is derived from an EMBL/GenBank/DDBJ whole genome shotgun (WGS) entry which is preliminary data.</text>
</comment>
<feature type="compositionally biased region" description="Low complexity" evidence="1">
    <location>
        <begin position="63"/>
        <end position="80"/>
    </location>
</feature>
<reference evidence="2" key="1">
    <citation type="submission" date="2020-05" db="EMBL/GenBank/DDBJ databases">
        <title>Phylogenomic resolution of chytrid fungi.</title>
        <authorList>
            <person name="Stajich J.E."/>
            <person name="Amses K."/>
            <person name="Simmons R."/>
            <person name="Seto K."/>
            <person name="Myers J."/>
            <person name="Bonds A."/>
            <person name="Quandt C.A."/>
            <person name="Barry K."/>
            <person name="Liu P."/>
            <person name="Grigoriev I."/>
            <person name="Longcore J.E."/>
            <person name="James T.Y."/>
        </authorList>
    </citation>
    <scope>NUCLEOTIDE SEQUENCE</scope>
    <source>
        <strain evidence="2">JEL0513</strain>
    </source>
</reference>
<dbReference type="Proteomes" id="UP001211907">
    <property type="component" value="Unassembled WGS sequence"/>
</dbReference>
<feature type="region of interest" description="Disordered" evidence="1">
    <location>
        <begin position="51"/>
        <end position="80"/>
    </location>
</feature>
<dbReference type="AlphaFoldDB" id="A0AAD5T0E8"/>
<dbReference type="EMBL" id="JADGJH010001161">
    <property type="protein sequence ID" value="KAJ3117544.1"/>
    <property type="molecule type" value="Genomic_DNA"/>
</dbReference>
<evidence type="ECO:0000256" key="1">
    <source>
        <dbReference type="SAM" id="MobiDB-lite"/>
    </source>
</evidence>
<accession>A0AAD5T0E8</accession>